<proteinExistence type="predicted"/>
<feature type="transmembrane region" description="Helical" evidence="6">
    <location>
        <begin position="276"/>
        <end position="295"/>
    </location>
</feature>
<accession>A0A7V2EFG9</accession>
<dbReference type="AlphaFoldDB" id="A0A7V2EFG9"/>
<evidence type="ECO:0000256" key="5">
    <source>
        <dbReference type="ARBA" id="ARBA00023136"/>
    </source>
</evidence>
<feature type="transmembrane region" description="Helical" evidence="6">
    <location>
        <begin position="52"/>
        <end position="78"/>
    </location>
</feature>
<keyword evidence="4 6" id="KW-1133">Transmembrane helix</keyword>
<evidence type="ECO:0000313" key="7">
    <source>
        <dbReference type="EMBL" id="HEQ88476.1"/>
    </source>
</evidence>
<name>A0A7V2EFG9_9BACT</name>
<evidence type="ECO:0000256" key="2">
    <source>
        <dbReference type="ARBA" id="ARBA00022475"/>
    </source>
</evidence>
<feature type="transmembrane region" description="Helical" evidence="6">
    <location>
        <begin position="178"/>
        <end position="195"/>
    </location>
</feature>
<evidence type="ECO:0000256" key="1">
    <source>
        <dbReference type="ARBA" id="ARBA00004141"/>
    </source>
</evidence>
<sequence length="296" mass="31872">MGSPHRQGFPLVQQPQPVKTSTPLGALWLSLRPRHWVKNAFVLAPLLFSKKIFQPSCIVSAFGAAVAFCLAASAAYLVNDTLDRQRDKENPRTAHRPLASGVLSARLALLAAAALFALALFLASLVHALVPVASYVLGSTLYSLVLKGLPILDVASLASFYLLRLWAGSVAIDVPASPWLLTCGGLLALVTSWGKRLETGHPLYPMGVLRVGLSVLTAASFMSYLAYTLSPTARASFGWGMTLTLPWVGWALFRYWRQALAGKGDPITCFFSDRPLRTAALLWAATALVVVAHTVF</sequence>
<reference evidence="7" key="1">
    <citation type="journal article" date="2020" name="mSystems">
        <title>Genome- and Community-Level Interaction Insights into Carbon Utilization and Element Cycling Functions of Hydrothermarchaeota in Hydrothermal Sediment.</title>
        <authorList>
            <person name="Zhou Z."/>
            <person name="Liu Y."/>
            <person name="Xu W."/>
            <person name="Pan J."/>
            <person name="Luo Z.H."/>
            <person name="Li M."/>
        </authorList>
    </citation>
    <scope>NUCLEOTIDE SEQUENCE [LARGE SCALE GENOMIC DNA]</scope>
    <source>
        <strain evidence="7">SpSt-186</strain>
    </source>
</reference>
<evidence type="ECO:0000256" key="6">
    <source>
        <dbReference type="SAM" id="Phobius"/>
    </source>
</evidence>
<feature type="transmembrane region" description="Helical" evidence="6">
    <location>
        <begin position="239"/>
        <end position="256"/>
    </location>
</feature>
<evidence type="ECO:0008006" key="8">
    <source>
        <dbReference type="Google" id="ProtNLM"/>
    </source>
</evidence>
<protein>
    <recommendedName>
        <fullName evidence="8">Decaprenyl-phosphate phosphoribosyltransferase</fullName>
    </recommendedName>
</protein>
<comment type="subcellular location">
    <subcellularLocation>
        <location evidence="1">Membrane</location>
        <topology evidence="1">Multi-pass membrane protein</topology>
    </subcellularLocation>
</comment>
<dbReference type="Pfam" id="PF01040">
    <property type="entry name" value="UbiA"/>
    <property type="match status" value="1"/>
</dbReference>
<keyword evidence="2" id="KW-1003">Cell membrane</keyword>
<dbReference type="InterPro" id="IPR044878">
    <property type="entry name" value="UbiA_sf"/>
</dbReference>
<dbReference type="GO" id="GO:0016765">
    <property type="term" value="F:transferase activity, transferring alkyl or aryl (other than methyl) groups"/>
    <property type="evidence" value="ECO:0007669"/>
    <property type="project" value="InterPro"/>
</dbReference>
<organism evidence="7">
    <name type="scientific">Thermoanaerobaculum aquaticum</name>
    <dbReference type="NCBI Taxonomy" id="1312852"/>
    <lineage>
        <taxon>Bacteria</taxon>
        <taxon>Pseudomonadati</taxon>
        <taxon>Acidobacteriota</taxon>
        <taxon>Thermoanaerobaculia</taxon>
        <taxon>Thermoanaerobaculales</taxon>
        <taxon>Thermoanaerobaculaceae</taxon>
        <taxon>Thermoanaerobaculum</taxon>
    </lineage>
</organism>
<feature type="transmembrane region" description="Helical" evidence="6">
    <location>
        <begin position="98"/>
        <end position="122"/>
    </location>
</feature>
<keyword evidence="3 6" id="KW-0812">Transmembrane</keyword>
<evidence type="ECO:0000256" key="3">
    <source>
        <dbReference type="ARBA" id="ARBA00022692"/>
    </source>
</evidence>
<dbReference type="CDD" id="cd13963">
    <property type="entry name" value="PT_UbiA_2"/>
    <property type="match status" value="1"/>
</dbReference>
<dbReference type="InterPro" id="IPR000537">
    <property type="entry name" value="UbiA_prenyltransferase"/>
</dbReference>
<dbReference type="EMBL" id="DSHW01000270">
    <property type="protein sequence ID" value="HEQ88476.1"/>
    <property type="molecule type" value="Genomic_DNA"/>
</dbReference>
<evidence type="ECO:0000256" key="4">
    <source>
        <dbReference type="ARBA" id="ARBA00022989"/>
    </source>
</evidence>
<keyword evidence="5 6" id="KW-0472">Membrane</keyword>
<feature type="transmembrane region" description="Helical" evidence="6">
    <location>
        <begin position="207"/>
        <end position="227"/>
    </location>
</feature>
<dbReference type="GO" id="GO:0016020">
    <property type="term" value="C:membrane"/>
    <property type="evidence" value="ECO:0007669"/>
    <property type="project" value="UniProtKB-SubCell"/>
</dbReference>
<dbReference type="Gene3D" id="1.10.357.140">
    <property type="entry name" value="UbiA prenyltransferase"/>
    <property type="match status" value="1"/>
</dbReference>
<comment type="caution">
    <text evidence="7">The sequence shown here is derived from an EMBL/GenBank/DDBJ whole genome shotgun (WGS) entry which is preliminary data.</text>
</comment>
<gene>
    <name evidence="7" type="ORF">ENP06_03585</name>
</gene>